<dbReference type="OrthoDB" id="9767994at2"/>
<reference evidence="3 4" key="1">
    <citation type="submission" date="2016-06" db="EMBL/GenBank/DDBJ databases">
        <title>Three novel species with peptidoglycan cell walls form the new genus Lacunisphaera gen. nov. in the family Opitutaceae of the verrucomicrobial subdivision 4.</title>
        <authorList>
            <person name="Rast P."/>
            <person name="Gloeckner I."/>
            <person name="Jogler M."/>
            <person name="Boedeker C."/>
            <person name="Jeske O."/>
            <person name="Wiegand S."/>
            <person name="Reinhardt R."/>
            <person name="Schumann P."/>
            <person name="Rohde M."/>
            <person name="Spring S."/>
            <person name="Gloeckner F.O."/>
            <person name="Jogler C."/>
        </authorList>
    </citation>
    <scope>NUCLEOTIDE SEQUENCE [LARGE SCALE GENOMIC DNA]</scope>
    <source>
        <strain evidence="3 4">IG16b</strain>
    </source>
</reference>
<keyword evidence="4" id="KW-1185">Reference proteome</keyword>
<dbReference type="GO" id="GO:0016491">
    <property type="term" value="F:oxidoreductase activity"/>
    <property type="evidence" value="ECO:0007669"/>
    <property type="project" value="UniProtKB-KW"/>
</dbReference>
<evidence type="ECO:0000313" key="4">
    <source>
        <dbReference type="Proteomes" id="UP000095228"/>
    </source>
</evidence>
<dbReference type="EMBL" id="CP016094">
    <property type="protein sequence ID" value="AOS45718.1"/>
    <property type="molecule type" value="Genomic_DNA"/>
</dbReference>
<dbReference type="EC" id="1.17.2.1" evidence="3"/>
<feature type="compositionally biased region" description="Low complexity" evidence="1">
    <location>
        <begin position="601"/>
        <end position="613"/>
    </location>
</feature>
<dbReference type="PATRIC" id="fig|1838286.3.peg.2820"/>
<sequence length="613" mass="65628">MNAPDSRWTRRGFLHATGVLLVSFALPLRGAEDDEGGDSGPLVDPTKLDSWLAVQPDGRVLASVGKIEAGMGVSTAFAMIVAEELDVPLDHVTLRMGDTATTVDQRGTGSSNGIMQGVPALRQAAAEARRELIARAAARWGVSADALIVSAGVIRLRSDLSRSVTYGELIGGQRFELTLTDTATPKPPTDYTIVGQAVPRTDIPPKVTGAYTYLVDLKLDGMVHGRVIRPPHANAHLVAVVPGQDFPGLVRVVTRGDFVAVVCTEEYQAVRAAEQLQVKWTDGEALFPESYSALYAHLLGATPKSSQTEKGATGDIEAGLAAAATRLEAIYEYPFQSHACMSPGCGVADVRADGVTVWMGGQKPYPLRTAAAGWLNRPASDVRVIWLPGPGSYGMNDADDAAMDAVILSEAVGRPVRVQYMRADGTAWDPKGPPITVRLRGGLDAQGAVLAFDYEARGFSGRVRPSSTSEPGDALSAQLIGGLPTKSTDRFQFSAESYAFPHKRKVSHLIPWEHTLSTGLRTAHLRDPDGMAVCFASEGFIDELAAIAGSDPVAFRLKYLKGARDRAVVQAAAERAGWDTRPSPKPDQSGPWRTGRASPTRRAMARWWRSSRK</sequence>
<feature type="region of interest" description="Disordered" evidence="1">
    <location>
        <begin position="573"/>
        <end position="613"/>
    </location>
</feature>
<dbReference type="InterPro" id="IPR052516">
    <property type="entry name" value="N-heterocyclic_Hydroxylase"/>
</dbReference>
<name>A0A1D8AXV0_9BACT</name>
<dbReference type="RefSeq" id="WP_083270355.1">
    <property type="nucleotide sequence ID" value="NZ_CP016094.1"/>
</dbReference>
<organism evidence="3 4">
    <name type="scientific">Lacunisphaera limnophila</name>
    <dbReference type="NCBI Taxonomy" id="1838286"/>
    <lineage>
        <taxon>Bacteria</taxon>
        <taxon>Pseudomonadati</taxon>
        <taxon>Verrucomicrobiota</taxon>
        <taxon>Opitutia</taxon>
        <taxon>Opitutales</taxon>
        <taxon>Opitutaceae</taxon>
        <taxon>Lacunisphaera</taxon>
    </lineage>
</organism>
<feature type="domain" description="Aldehyde oxidase/xanthine dehydrogenase a/b hammerhead" evidence="2">
    <location>
        <begin position="208"/>
        <end position="284"/>
    </location>
</feature>
<dbReference type="Gene3D" id="3.90.1170.50">
    <property type="entry name" value="Aldehyde oxidase/xanthine dehydrogenase, a/b hammerhead"/>
    <property type="match status" value="1"/>
</dbReference>
<gene>
    <name evidence="3" type="primary">nicB_3</name>
    <name evidence="3" type="ORF">Verru16b_02805</name>
</gene>
<dbReference type="STRING" id="1838286.Verru16b_02805"/>
<dbReference type="AlphaFoldDB" id="A0A1D8AXV0"/>
<dbReference type="InterPro" id="IPR037165">
    <property type="entry name" value="AldOxase/xan_DH_Mopterin-bd_sf"/>
</dbReference>
<dbReference type="KEGG" id="obg:Verru16b_02805"/>
<accession>A0A1D8AXV0</accession>
<evidence type="ECO:0000259" key="2">
    <source>
        <dbReference type="SMART" id="SM01008"/>
    </source>
</evidence>
<protein>
    <submittedName>
        <fullName evidence="3">Nicotinate dehydrogenase subunit B</fullName>
        <ecNumber evidence="3">1.17.2.1</ecNumber>
    </submittedName>
</protein>
<dbReference type="SUPFAM" id="SSF56003">
    <property type="entry name" value="Molybdenum cofactor-binding domain"/>
    <property type="match status" value="2"/>
</dbReference>
<keyword evidence="3" id="KW-0560">Oxidoreductase</keyword>
<dbReference type="InterPro" id="IPR000674">
    <property type="entry name" value="Ald_Oxase/Xan_DH_a/b"/>
</dbReference>
<dbReference type="InterPro" id="IPR046867">
    <property type="entry name" value="AldOxase/xan_DH_MoCoBD2"/>
</dbReference>
<evidence type="ECO:0000256" key="1">
    <source>
        <dbReference type="SAM" id="MobiDB-lite"/>
    </source>
</evidence>
<dbReference type="PANTHER" id="PTHR47495:SF1">
    <property type="entry name" value="BLL3820 PROTEIN"/>
    <property type="match status" value="1"/>
</dbReference>
<dbReference type="Pfam" id="PF20256">
    <property type="entry name" value="MoCoBD_2"/>
    <property type="match status" value="1"/>
</dbReference>
<proteinExistence type="predicted"/>
<evidence type="ECO:0000313" key="3">
    <source>
        <dbReference type="EMBL" id="AOS45718.1"/>
    </source>
</evidence>
<dbReference type="PANTHER" id="PTHR47495">
    <property type="entry name" value="ALDEHYDE DEHYDROGENASE"/>
    <property type="match status" value="1"/>
</dbReference>
<dbReference type="Gene3D" id="3.30.365.10">
    <property type="entry name" value="Aldehyde oxidase/xanthine dehydrogenase, molybdopterin binding domain"/>
    <property type="match status" value="3"/>
</dbReference>
<dbReference type="SMART" id="SM01008">
    <property type="entry name" value="Ald_Xan_dh_C"/>
    <property type="match status" value="1"/>
</dbReference>
<dbReference type="Pfam" id="PF02738">
    <property type="entry name" value="MoCoBD_1"/>
    <property type="match status" value="1"/>
</dbReference>
<dbReference type="Proteomes" id="UP000095228">
    <property type="component" value="Chromosome"/>
</dbReference>
<dbReference type="InterPro" id="IPR008274">
    <property type="entry name" value="AldOxase/xan_DH_MoCoBD1"/>
</dbReference>